<dbReference type="AlphaFoldDB" id="A0A699ZVN3"/>
<reference evidence="1 2" key="1">
    <citation type="submission" date="2020-02" db="EMBL/GenBank/DDBJ databases">
        <title>Draft genome sequence of Haematococcus lacustris strain NIES-144.</title>
        <authorList>
            <person name="Morimoto D."/>
            <person name="Nakagawa S."/>
            <person name="Yoshida T."/>
            <person name="Sawayama S."/>
        </authorList>
    </citation>
    <scope>NUCLEOTIDE SEQUENCE [LARGE SCALE GENOMIC DNA]</scope>
    <source>
        <strain evidence="1 2">NIES-144</strain>
    </source>
</reference>
<comment type="caution">
    <text evidence="1">The sequence shown here is derived from an EMBL/GenBank/DDBJ whole genome shotgun (WGS) entry which is preliminary data.</text>
</comment>
<proteinExistence type="predicted"/>
<name>A0A699ZVN3_HAELA</name>
<gene>
    <name evidence="1" type="ORF">HaLaN_19812</name>
</gene>
<keyword evidence="2" id="KW-1185">Reference proteome</keyword>
<evidence type="ECO:0000313" key="2">
    <source>
        <dbReference type="Proteomes" id="UP000485058"/>
    </source>
</evidence>
<accession>A0A699ZVN3</accession>
<protein>
    <submittedName>
        <fullName evidence="1">Uncharacterized protein</fullName>
    </submittedName>
</protein>
<dbReference type="EMBL" id="BLLF01002023">
    <property type="protein sequence ID" value="GFH22358.1"/>
    <property type="molecule type" value="Genomic_DNA"/>
</dbReference>
<feature type="non-terminal residue" evidence="1">
    <location>
        <position position="60"/>
    </location>
</feature>
<organism evidence="1 2">
    <name type="scientific">Haematococcus lacustris</name>
    <name type="common">Green alga</name>
    <name type="synonym">Haematococcus pluvialis</name>
    <dbReference type="NCBI Taxonomy" id="44745"/>
    <lineage>
        <taxon>Eukaryota</taxon>
        <taxon>Viridiplantae</taxon>
        <taxon>Chlorophyta</taxon>
        <taxon>core chlorophytes</taxon>
        <taxon>Chlorophyceae</taxon>
        <taxon>CS clade</taxon>
        <taxon>Chlamydomonadales</taxon>
        <taxon>Haematococcaceae</taxon>
        <taxon>Haematococcus</taxon>
    </lineage>
</organism>
<dbReference type="Proteomes" id="UP000485058">
    <property type="component" value="Unassembled WGS sequence"/>
</dbReference>
<evidence type="ECO:0000313" key="1">
    <source>
        <dbReference type="EMBL" id="GFH22358.1"/>
    </source>
</evidence>
<sequence>HYPDDLGDALVPVLDTAAGGSPRSMWLLKVLLEDATGQLDAVLAGPDADLFFGPGLSPAD</sequence>
<feature type="non-terminal residue" evidence="1">
    <location>
        <position position="1"/>
    </location>
</feature>